<feature type="compositionally biased region" description="Pro residues" evidence="4">
    <location>
        <begin position="270"/>
        <end position="292"/>
    </location>
</feature>
<dbReference type="InterPro" id="IPR015889">
    <property type="entry name" value="Intradiol_dOase_core"/>
</dbReference>
<dbReference type="KEGG" id="lamb:KBB96_08495"/>
<dbReference type="EMBL" id="CP073100">
    <property type="protein sequence ID" value="QUE52917.1"/>
    <property type="molecule type" value="Genomic_DNA"/>
</dbReference>
<evidence type="ECO:0000313" key="6">
    <source>
        <dbReference type="EMBL" id="QUE52917.1"/>
    </source>
</evidence>
<comment type="similarity">
    <text evidence="1">Belongs to the intradiol ring-cleavage dioxygenase family.</text>
</comment>
<keyword evidence="3" id="KW-0560">Oxidoreductase</keyword>
<dbReference type="InterPro" id="IPR050770">
    <property type="entry name" value="Intradiol_RC_Dioxygenase"/>
</dbReference>
<name>A0A975PH32_9BACT</name>
<protein>
    <submittedName>
        <fullName evidence="6">Intradiol ring-cleavage dioxygenase</fullName>
    </submittedName>
</protein>
<reference evidence="6" key="1">
    <citation type="submission" date="2021-04" db="EMBL/GenBank/DDBJ databases">
        <title>Luteolibacter sp. 32A isolated from the skin of an Anderson's salamander (Ambystoma andersonii).</title>
        <authorList>
            <person name="Spergser J."/>
            <person name="Busse H.-J."/>
        </authorList>
    </citation>
    <scope>NUCLEOTIDE SEQUENCE</scope>
    <source>
        <strain evidence="6">32A</strain>
    </source>
</reference>
<dbReference type="Pfam" id="PF00775">
    <property type="entry name" value="Dioxygenase_C"/>
    <property type="match status" value="1"/>
</dbReference>
<accession>A0A975PH32</accession>
<dbReference type="AlphaFoldDB" id="A0A975PH32"/>
<feature type="compositionally biased region" description="Gly residues" evidence="4">
    <location>
        <begin position="243"/>
        <end position="269"/>
    </location>
</feature>
<evidence type="ECO:0000256" key="4">
    <source>
        <dbReference type="SAM" id="MobiDB-lite"/>
    </source>
</evidence>
<evidence type="ECO:0000256" key="1">
    <source>
        <dbReference type="ARBA" id="ARBA00007825"/>
    </source>
</evidence>
<organism evidence="6 7">
    <name type="scientific">Luteolibacter ambystomatis</name>
    <dbReference type="NCBI Taxonomy" id="2824561"/>
    <lineage>
        <taxon>Bacteria</taxon>
        <taxon>Pseudomonadati</taxon>
        <taxon>Verrucomicrobiota</taxon>
        <taxon>Verrucomicrobiia</taxon>
        <taxon>Verrucomicrobiales</taxon>
        <taxon>Verrucomicrobiaceae</taxon>
        <taxon>Luteolibacter</taxon>
    </lineage>
</organism>
<dbReference type="SUPFAM" id="SSF49482">
    <property type="entry name" value="Aromatic compound dioxygenase"/>
    <property type="match status" value="1"/>
</dbReference>
<sequence length="292" mass="30881">MTDPISSLASRRGFLGRLGLGAALFTTRGLMAEELEKSPGLVITPRMTEGPYYPDKMPLDTDNDLLIINDSITPAVGVVSYVTGRILTATGQPVRNAVVEIWQCDSNASYIHTKGHNPAGADGNFQGYGRYLTDSTGRYFFRTIKPVAYTLNGMWRAPHIHFAVSKGGQRLYTTQMMLKDFADNARDGVLSGVRDAKARESVLVDFKPVEGSKIGELTATFDIIMGLTAEEVEHGKLVGGIGKSEAGRGFGGPLGRRPGNQGGPGGGSGGPPPFPPGGTPPEGTPPPPPDSP</sequence>
<keyword evidence="2 6" id="KW-0223">Dioxygenase</keyword>
<proteinExistence type="inferred from homology"/>
<dbReference type="GO" id="GO:0018578">
    <property type="term" value="F:protocatechuate 3,4-dioxygenase activity"/>
    <property type="evidence" value="ECO:0007669"/>
    <property type="project" value="InterPro"/>
</dbReference>
<dbReference type="Proteomes" id="UP000676169">
    <property type="component" value="Chromosome"/>
</dbReference>
<dbReference type="Gene3D" id="2.60.130.10">
    <property type="entry name" value="Aromatic compound dioxygenase"/>
    <property type="match status" value="1"/>
</dbReference>
<feature type="region of interest" description="Disordered" evidence="4">
    <location>
        <begin position="243"/>
        <end position="292"/>
    </location>
</feature>
<dbReference type="InterPro" id="IPR000627">
    <property type="entry name" value="Intradiol_dOase_C"/>
</dbReference>
<evidence type="ECO:0000313" key="7">
    <source>
        <dbReference type="Proteomes" id="UP000676169"/>
    </source>
</evidence>
<dbReference type="InterPro" id="IPR039387">
    <property type="entry name" value="3_4-PCD"/>
</dbReference>
<dbReference type="CDD" id="cd03459">
    <property type="entry name" value="3_4-PCD"/>
    <property type="match status" value="1"/>
</dbReference>
<evidence type="ECO:0000256" key="2">
    <source>
        <dbReference type="ARBA" id="ARBA00022964"/>
    </source>
</evidence>
<evidence type="ECO:0000256" key="3">
    <source>
        <dbReference type="ARBA" id="ARBA00023002"/>
    </source>
</evidence>
<dbReference type="PANTHER" id="PTHR33711:SF9">
    <property type="entry name" value="PROTOCATECHUATE 3,4-DIOXYGENASE ALPHA CHAIN"/>
    <property type="match status" value="1"/>
</dbReference>
<keyword evidence="7" id="KW-1185">Reference proteome</keyword>
<dbReference type="RefSeq" id="WP_211634261.1">
    <property type="nucleotide sequence ID" value="NZ_CP073100.1"/>
</dbReference>
<feature type="domain" description="Intradiol ring-cleavage dioxygenases" evidence="5">
    <location>
        <begin position="49"/>
        <end position="192"/>
    </location>
</feature>
<dbReference type="GO" id="GO:0008199">
    <property type="term" value="F:ferric iron binding"/>
    <property type="evidence" value="ECO:0007669"/>
    <property type="project" value="InterPro"/>
</dbReference>
<evidence type="ECO:0000259" key="5">
    <source>
        <dbReference type="Pfam" id="PF00775"/>
    </source>
</evidence>
<gene>
    <name evidence="6" type="ORF">KBB96_08495</name>
</gene>
<dbReference type="PANTHER" id="PTHR33711">
    <property type="entry name" value="DIOXYGENASE, PUTATIVE (AFU_ORTHOLOGUE AFUA_2G02910)-RELATED"/>
    <property type="match status" value="1"/>
</dbReference>